<name>A0A238WUK0_9PSEU</name>
<dbReference type="AlphaFoldDB" id="A0A238WUK0"/>
<evidence type="ECO:0000313" key="2">
    <source>
        <dbReference type="Proteomes" id="UP000198348"/>
    </source>
</evidence>
<protein>
    <recommendedName>
        <fullName evidence="3">ABC transport system ATP-binding protein</fullName>
    </recommendedName>
</protein>
<organism evidence="1 2">
    <name type="scientific">Haloechinothrix alba</name>
    <dbReference type="NCBI Taxonomy" id="664784"/>
    <lineage>
        <taxon>Bacteria</taxon>
        <taxon>Bacillati</taxon>
        <taxon>Actinomycetota</taxon>
        <taxon>Actinomycetes</taxon>
        <taxon>Pseudonocardiales</taxon>
        <taxon>Pseudonocardiaceae</taxon>
        <taxon>Haloechinothrix</taxon>
    </lineage>
</organism>
<evidence type="ECO:0000313" key="1">
    <source>
        <dbReference type="EMBL" id="SNR50202.1"/>
    </source>
</evidence>
<reference evidence="1 2" key="1">
    <citation type="submission" date="2017-06" db="EMBL/GenBank/DDBJ databases">
        <authorList>
            <person name="Kim H.J."/>
            <person name="Triplett B.A."/>
        </authorList>
    </citation>
    <scope>NUCLEOTIDE SEQUENCE [LARGE SCALE GENOMIC DNA]</scope>
    <source>
        <strain evidence="1 2">DSM 45207</strain>
    </source>
</reference>
<gene>
    <name evidence="1" type="ORF">SAMN06265360_107242</name>
</gene>
<dbReference type="EMBL" id="FZNW01000007">
    <property type="protein sequence ID" value="SNR50202.1"/>
    <property type="molecule type" value="Genomic_DNA"/>
</dbReference>
<sequence>MNEPAVLLVDEPTSSLDRERGAASIDLLVSLTHAQATATVLVTHDHAQLTQVDQVTEMVDGALWCPHAVGQWFLYRET</sequence>
<accession>A0A238WUK0</accession>
<dbReference type="Gene3D" id="3.40.50.300">
    <property type="entry name" value="P-loop containing nucleotide triphosphate hydrolases"/>
    <property type="match status" value="1"/>
</dbReference>
<proteinExistence type="predicted"/>
<keyword evidence="2" id="KW-1185">Reference proteome</keyword>
<dbReference type="InterPro" id="IPR027417">
    <property type="entry name" value="P-loop_NTPase"/>
</dbReference>
<evidence type="ECO:0008006" key="3">
    <source>
        <dbReference type="Google" id="ProtNLM"/>
    </source>
</evidence>
<dbReference type="SUPFAM" id="SSF52540">
    <property type="entry name" value="P-loop containing nucleoside triphosphate hydrolases"/>
    <property type="match status" value="1"/>
</dbReference>
<dbReference type="Proteomes" id="UP000198348">
    <property type="component" value="Unassembled WGS sequence"/>
</dbReference>